<organism evidence="1 2">
    <name type="scientific">Ligilactobacillus saerimneri</name>
    <dbReference type="NCBI Taxonomy" id="228229"/>
    <lineage>
        <taxon>Bacteria</taxon>
        <taxon>Bacillati</taxon>
        <taxon>Bacillota</taxon>
        <taxon>Bacilli</taxon>
        <taxon>Lactobacillales</taxon>
        <taxon>Lactobacillaceae</taxon>
        <taxon>Ligilactobacillus</taxon>
    </lineage>
</organism>
<dbReference type="EMBL" id="CP047418">
    <property type="protein sequence ID" value="QLL77541.1"/>
    <property type="molecule type" value="Genomic_DNA"/>
</dbReference>
<name>A0A7H9EIU1_9LACO</name>
<reference evidence="1 2" key="1">
    <citation type="submission" date="2020-01" db="EMBL/GenBank/DDBJ databases">
        <title>Complete and circular genome sequences of six lactobacillus isolates from horses.</title>
        <authorList>
            <person name="Hassan H.M."/>
        </authorList>
    </citation>
    <scope>NUCLEOTIDE SEQUENCE [LARGE SCALE GENOMIC DNA]</scope>
    <source>
        <strain evidence="1 2">1A</strain>
    </source>
</reference>
<evidence type="ECO:0000313" key="2">
    <source>
        <dbReference type="Proteomes" id="UP000510886"/>
    </source>
</evidence>
<dbReference type="KEGG" id="lsw:GTO87_02240"/>
<evidence type="ECO:0000313" key="1">
    <source>
        <dbReference type="EMBL" id="QLL77541.1"/>
    </source>
</evidence>
<accession>A0A7H9EIU1</accession>
<proteinExistence type="predicted"/>
<dbReference type="Pfam" id="PF11687">
    <property type="entry name" value="DUF3284"/>
    <property type="match status" value="1"/>
</dbReference>
<dbReference type="AlphaFoldDB" id="A0A7H9EIU1"/>
<sequence length="132" mass="15755">MKLTTRINVSADYLFTRLVDVLLYDILRQTNRALTLNDLEGFEYQTDYGTERVVTRISNVQPGRGYRIDMRDSQGQVKFIERLKLRALRPDQVEVQLCKATPTTWYNPVRWGQELLYRHNLKKMLRTFEYGY</sequence>
<protein>
    <submittedName>
        <fullName evidence="1">DUF3284 domain-containing protein</fullName>
    </submittedName>
</protein>
<dbReference type="RefSeq" id="WP_051174564.1">
    <property type="nucleotide sequence ID" value="NZ_CALVCX010000071.1"/>
</dbReference>
<gene>
    <name evidence="1" type="ORF">GTO87_02240</name>
</gene>
<dbReference type="InterPro" id="IPR021701">
    <property type="entry name" value="DUF3284"/>
</dbReference>
<dbReference type="Proteomes" id="UP000510886">
    <property type="component" value="Chromosome"/>
</dbReference>